<proteinExistence type="predicted"/>
<keyword evidence="5" id="KW-0539">Nucleus</keyword>
<dbReference type="GO" id="GO:0031965">
    <property type="term" value="C:nuclear membrane"/>
    <property type="evidence" value="ECO:0007669"/>
    <property type="project" value="UniProtKB-SubCell"/>
</dbReference>
<organism evidence="8 9">
    <name type="scientific">Fragilariopsis cylindrus CCMP1102</name>
    <dbReference type="NCBI Taxonomy" id="635003"/>
    <lineage>
        <taxon>Eukaryota</taxon>
        <taxon>Sar</taxon>
        <taxon>Stramenopiles</taxon>
        <taxon>Ochrophyta</taxon>
        <taxon>Bacillariophyta</taxon>
        <taxon>Bacillariophyceae</taxon>
        <taxon>Bacillariophycidae</taxon>
        <taxon>Bacillariales</taxon>
        <taxon>Bacillariaceae</taxon>
        <taxon>Fragilariopsis</taxon>
    </lineage>
</organism>
<feature type="region of interest" description="Disordered" evidence="7">
    <location>
        <begin position="57"/>
        <end position="77"/>
    </location>
</feature>
<evidence type="ECO:0000256" key="2">
    <source>
        <dbReference type="ARBA" id="ARBA00022692"/>
    </source>
</evidence>
<accession>A0A1E7FBV7</accession>
<dbReference type="Proteomes" id="UP000095751">
    <property type="component" value="Unassembled WGS sequence"/>
</dbReference>
<dbReference type="PANTHER" id="PTHR12265">
    <property type="entry name" value="TRANSMEMBRANE PROTEIN 53"/>
    <property type="match status" value="1"/>
</dbReference>
<keyword evidence="2" id="KW-0812">Transmembrane</keyword>
<dbReference type="KEGG" id="fcy:FRACYDRAFT_269433"/>
<keyword evidence="3" id="KW-1133">Transmembrane helix</keyword>
<dbReference type="Pfam" id="PF05705">
    <property type="entry name" value="DUF829"/>
    <property type="match status" value="2"/>
</dbReference>
<reference evidence="8 9" key="1">
    <citation type="submission" date="2016-09" db="EMBL/GenBank/DDBJ databases">
        <title>Extensive genetic diversity and differential bi-allelic expression allows diatom success in the polar Southern Ocean.</title>
        <authorList>
            <consortium name="DOE Joint Genome Institute"/>
            <person name="Mock T."/>
            <person name="Otillar R.P."/>
            <person name="Strauss J."/>
            <person name="Dupont C."/>
            <person name="Frickenhaus S."/>
            <person name="Maumus F."/>
            <person name="Mcmullan M."/>
            <person name="Sanges R."/>
            <person name="Schmutz J."/>
            <person name="Toseland A."/>
            <person name="Valas R."/>
            <person name="Veluchamy A."/>
            <person name="Ward B.J."/>
            <person name="Allen A."/>
            <person name="Barry K."/>
            <person name="Falciatore A."/>
            <person name="Ferrante M."/>
            <person name="Fortunato A.E."/>
            <person name="Gloeckner G."/>
            <person name="Gruber A."/>
            <person name="Hipkin R."/>
            <person name="Janech M."/>
            <person name="Kroth P."/>
            <person name="Leese F."/>
            <person name="Lindquist E."/>
            <person name="Lyon B.R."/>
            <person name="Martin J."/>
            <person name="Mayer C."/>
            <person name="Parker M."/>
            <person name="Quesneville H."/>
            <person name="Raymond J."/>
            <person name="Uhlig C."/>
            <person name="Valentin K.U."/>
            <person name="Worden A.Z."/>
            <person name="Armbrust E.V."/>
            <person name="Bowler C."/>
            <person name="Green B."/>
            <person name="Moulton V."/>
            <person name="Van Oosterhout C."/>
            <person name="Grigoriev I."/>
        </authorList>
    </citation>
    <scope>NUCLEOTIDE SEQUENCE [LARGE SCALE GENOMIC DNA]</scope>
    <source>
        <strain evidence="8 9">CCMP1102</strain>
    </source>
</reference>
<gene>
    <name evidence="8" type="ORF">FRACYDRAFT_269433</name>
</gene>
<evidence type="ECO:0000313" key="8">
    <source>
        <dbReference type="EMBL" id="OEU15616.1"/>
    </source>
</evidence>
<evidence type="ECO:0000256" key="5">
    <source>
        <dbReference type="ARBA" id="ARBA00023242"/>
    </source>
</evidence>
<comment type="subcellular location">
    <subcellularLocation>
        <location evidence="6">Endomembrane system</location>
        <topology evidence="6">Single-pass membrane protein</topology>
    </subcellularLocation>
    <subcellularLocation>
        <location evidence="1">Nucleus membrane</location>
    </subcellularLocation>
</comment>
<keyword evidence="9" id="KW-1185">Reference proteome</keyword>
<feature type="compositionally biased region" description="Pro residues" evidence="7">
    <location>
        <begin position="62"/>
        <end position="72"/>
    </location>
</feature>
<sequence length="309" mass="35351">MSLVVIGGWLGCQPRHLKRYETLYNSLGFDSKSFVVSPISVVDSTLSALQNRIIQIPSSDQWPPPPPPPPPNNSSNNVSECNIGAPSSCGKFDTIEDLAWKVLGDVYNSKAEIFIFHAFSNGGCFLWESLCQILLLSKNRHHQKDRISPEITAVLKELSIKCKGVVFDSCPCWFGLKGNSNLFQAIQYCSEEEKQRIISVFGNDERIFTKTTDENILNRNLEYFHNLTACPFDIPQLYLYSKNDDLAKHEYIIKMINNRRSRQKQVVLQRHWDKSIHCAHLREHGDDYEKAVKEFIQQIDILCTSKARL</sequence>
<evidence type="ECO:0000256" key="3">
    <source>
        <dbReference type="ARBA" id="ARBA00022989"/>
    </source>
</evidence>
<dbReference type="OrthoDB" id="77878at2759"/>
<evidence type="ECO:0000256" key="4">
    <source>
        <dbReference type="ARBA" id="ARBA00023136"/>
    </source>
</evidence>
<evidence type="ECO:0000256" key="6">
    <source>
        <dbReference type="ARBA" id="ARBA00037847"/>
    </source>
</evidence>
<evidence type="ECO:0000256" key="7">
    <source>
        <dbReference type="SAM" id="MobiDB-lite"/>
    </source>
</evidence>
<protein>
    <recommendedName>
        <fullName evidence="10">DUF829-domain-containing protein</fullName>
    </recommendedName>
</protein>
<dbReference type="PANTHER" id="PTHR12265:SF30">
    <property type="entry name" value="TRANSMEMBRANE PROTEIN 53"/>
    <property type="match status" value="1"/>
</dbReference>
<dbReference type="AlphaFoldDB" id="A0A1E7FBV7"/>
<dbReference type="InParanoid" id="A0A1E7FBV7"/>
<evidence type="ECO:0000256" key="1">
    <source>
        <dbReference type="ARBA" id="ARBA00004126"/>
    </source>
</evidence>
<evidence type="ECO:0000313" key="9">
    <source>
        <dbReference type="Proteomes" id="UP000095751"/>
    </source>
</evidence>
<keyword evidence="4" id="KW-0472">Membrane</keyword>
<dbReference type="InterPro" id="IPR008547">
    <property type="entry name" value="DUF829_TMEM53"/>
</dbReference>
<name>A0A1E7FBV7_9STRA</name>
<evidence type="ECO:0008006" key="10">
    <source>
        <dbReference type="Google" id="ProtNLM"/>
    </source>
</evidence>
<dbReference type="EMBL" id="KV784359">
    <property type="protein sequence ID" value="OEU15616.1"/>
    <property type="molecule type" value="Genomic_DNA"/>
</dbReference>